<dbReference type="InterPro" id="IPR032466">
    <property type="entry name" value="Metal_Hydrolase"/>
</dbReference>
<comment type="cofactor">
    <cofactor evidence="1">
        <name>Zn(2+)</name>
        <dbReference type="ChEBI" id="CHEBI:29105"/>
    </cofactor>
</comment>
<dbReference type="OrthoDB" id="9797498at2"/>
<dbReference type="Pfam" id="PF01979">
    <property type="entry name" value="Amidohydro_1"/>
    <property type="match status" value="1"/>
</dbReference>
<protein>
    <submittedName>
        <fullName evidence="7">Dihydropyrimidinase</fullName>
    </submittedName>
</protein>
<gene>
    <name evidence="7" type="ORF">SAMN05428642_104210</name>
</gene>
<proteinExistence type="inferred from homology"/>
<organism evidence="7 8">
    <name type="scientific">Flaviramulus basaltis</name>
    <dbReference type="NCBI Taxonomy" id="369401"/>
    <lineage>
        <taxon>Bacteria</taxon>
        <taxon>Pseudomonadati</taxon>
        <taxon>Bacteroidota</taxon>
        <taxon>Flavobacteriia</taxon>
        <taxon>Flavobacteriales</taxon>
        <taxon>Flavobacteriaceae</taxon>
        <taxon>Flaviramulus</taxon>
    </lineage>
</organism>
<dbReference type="GO" id="GO:0046872">
    <property type="term" value="F:metal ion binding"/>
    <property type="evidence" value="ECO:0007669"/>
    <property type="project" value="UniProtKB-KW"/>
</dbReference>
<dbReference type="AlphaFoldDB" id="A0A1K2IRZ7"/>
<dbReference type="EMBL" id="FPKV01000004">
    <property type="protein sequence ID" value="SFZ94491.1"/>
    <property type="molecule type" value="Genomic_DNA"/>
</dbReference>
<evidence type="ECO:0000256" key="1">
    <source>
        <dbReference type="ARBA" id="ARBA00001947"/>
    </source>
</evidence>
<feature type="domain" description="Amidohydrolase-related" evidence="6">
    <location>
        <begin position="49"/>
        <end position="434"/>
    </location>
</feature>
<dbReference type="InterPro" id="IPR011059">
    <property type="entry name" value="Metal-dep_hydrolase_composite"/>
</dbReference>
<evidence type="ECO:0000256" key="2">
    <source>
        <dbReference type="ARBA" id="ARBA00008829"/>
    </source>
</evidence>
<dbReference type="InterPro" id="IPR050378">
    <property type="entry name" value="Metallo-dep_Hydrolases_sf"/>
</dbReference>
<dbReference type="Proteomes" id="UP000182544">
    <property type="component" value="Unassembled WGS sequence"/>
</dbReference>
<dbReference type="InterPro" id="IPR011778">
    <property type="entry name" value="Hydantoinase/dihydroPyrase"/>
</dbReference>
<dbReference type="Gene3D" id="3.20.20.140">
    <property type="entry name" value="Metal-dependent hydrolases"/>
    <property type="match status" value="1"/>
</dbReference>
<dbReference type="CDD" id="cd01314">
    <property type="entry name" value="D-HYD"/>
    <property type="match status" value="1"/>
</dbReference>
<dbReference type="InterPro" id="IPR006680">
    <property type="entry name" value="Amidohydro-rel"/>
</dbReference>
<keyword evidence="3" id="KW-0479">Metal-binding</keyword>
<accession>A0A1K2IRZ7</accession>
<reference evidence="7 8" key="1">
    <citation type="submission" date="2016-10" db="EMBL/GenBank/DDBJ databases">
        <authorList>
            <person name="de Groot N.N."/>
        </authorList>
    </citation>
    <scope>NUCLEOTIDE SEQUENCE [LARGE SCALE GENOMIC DNA]</scope>
    <source>
        <strain evidence="7 8">DSM 18180</strain>
    </source>
</reference>
<keyword evidence="8" id="KW-1185">Reference proteome</keyword>
<evidence type="ECO:0000313" key="7">
    <source>
        <dbReference type="EMBL" id="SFZ94491.1"/>
    </source>
</evidence>
<dbReference type="Gene3D" id="2.30.40.10">
    <property type="entry name" value="Urease, subunit C, domain 1"/>
    <property type="match status" value="1"/>
</dbReference>
<dbReference type="PANTHER" id="PTHR11647:SF1">
    <property type="entry name" value="COLLAPSIN RESPONSE MEDIATOR PROTEIN"/>
    <property type="match status" value="1"/>
</dbReference>
<name>A0A1K2IRZ7_9FLAO</name>
<feature type="modified residue" description="N6-carboxylysine" evidence="5">
    <location>
        <position position="150"/>
    </location>
</feature>
<dbReference type="GO" id="GO:0016812">
    <property type="term" value="F:hydrolase activity, acting on carbon-nitrogen (but not peptide) bonds, in cyclic amides"/>
    <property type="evidence" value="ECO:0007669"/>
    <property type="project" value="TreeGrafter"/>
</dbReference>
<dbReference type="NCBIfam" id="TIGR02033">
    <property type="entry name" value="D-hydantoinase"/>
    <property type="match status" value="1"/>
</dbReference>
<dbReference type="SUPFAM" id="SSF51556">
    <property type="entry name" value="Metallo-dependent hydrolases"/>
    <property type="match status" value="1"/>
</dbReference>
<evidence type="ECO:0000256" key="4">
    <source>
        <dbReference type="ARBA" id="ARBA00022801"/>
    </source>
</evidence>
<evidence type="ECO:0000259" key="6">
    <source>
        <dbReference type="Pfam" id="PF01979"/>
    </source>
</evidence>
<evidence type="ECO:0000313" key="8">
    <source>
        <dbReference type="Proteomes" id="UP000182544"/>
    </source>
</evidence>
<evidence type="ECO:0000256" key="5">
    <source>
        <dbReference type="PIRSR" id="PIRSR611778-50"/>
    </source>
</evidence>
<comment type="PTM">
    <text evidence="5">Carbamylation allows a single lysine to coordinate two divalent metal cations.</text>
</comment>
<dbReference type="RefSeq" id="WP_072403385.1">
    <property type="nucleotide sequence ID" value="NZ_FPKV01000004.1"/>
</dbReference>
<dbReference type="PANTHER" id="PTHR11647">
    <property type="entry name" value="HYDRANTOINASE/DIHYDROPYRIMIDINASE FAMILY MEMBER"/>
    <property type="match status" value="1"/>
</dbReference>
<dbReference type="STRING" id="369401.SAMN05428642_104210"/>
<evidence type="ECO:0000256" key="3">
    <source>
        <dbReference type="ARBA" id="ARBA00022723"/>
    </source>
</evidence>
<dbReference type="GO" id="GO:0005829">
    <property type="term" value="C:cytosol"/>
    <property type="evidence" value="ECO:0007669"/>
    <property type="project" value="TreeGrafter"/>
</dbReference>
<keyword evidence="4" id="KW-0378">Hydrolase</keyword>
<dbReference type="SUPFAM" id="SSF51338">
    <property type="entry name" value="Composite domain of metallo-dependent hydrolases"/>
    <property type="match status" value="2"/>
</dbReference>
<dbReference type="FunFam" id="3.20.20.140:FF:000076">
    <property type="entry name" value="Dihydropyrimidinase like 2"/>
    <property type="match status" value="1"/>
</dbReference>
<sequence length="461" mass="51362">MSILIKNGQIVTAAETYVADIYIKEEQIVAIGKHLNYKAEKVIDATGKLVFPGGIDPHVHLDMPFMGTYSSDDYETGTRAALHGGTTMVIDFILQTQGDTLHNALKTWQQKSKDKAIGDYSYHMAVTDFNDKVAKEVVQIIEGEGITSFKTFMAYKGALMIDDGQMVQLMKVVEKHGGLVTVHATNGDMIDSLIAKNRVEGNLSPLYHYLSQPEVTEAEASGRFTDMLEYTNCPGYIVHMTCEGALNAVRRSTQRNQKVFVETCTQYLMLDASLYEKDFDGAKWVMSPPLREKKDQEALWSGINQGLIQTVGTDHCPFMWEQKLMGKDDFSKIPNGHPAIEHRLEFLYSEGVRKGKISLTKFVEISSTNSAKIFGMYPRKGTIAIGSDADIVIFDPKKEHIISAETHHMNCDYSGYEGWEVTGKTETVILRGKVAIENEECLLKAGNGKFIPRGKTSKTVI</sequence>
<comment type="similarity">
    <text evidence="2">Belongs to the metallo-dependent hydrolases superfamily. Hydantoinase/dihydropyrimidinase family.</text>
</comment>